<comment type="caution">
    <text evidence="2">The sequence shown here is derived from an EMBL/GenBank/DDBJ whole genome shotgun (WGS) entry which is preliminary data.</text>
</comment>
<evidence type="ECO:0000313" key="2">
    <source>
        <dbReference type="EMBL" id="GEW23577.1"/>
    </source>
</evidence>
<feature type="compositionally biased region" description="Basic residues" evidence="1">
    <location>
        <begin position="30"/>
        <end position="40"/>
    </location>
</feature>
<evidence type="ECO:0000256" key="1">
    <source>
        <dbReference type="SAM" id="MobiDB-lite"/>
    </source>
</evidence>
<feature type="compositionally biased region" description="Basic and acidic residues" evidence="1">
    <location>
        <begin position="13"/>
        <end position="26"/>
    </location>
</feature>
<protein>
    <submittedName>
        <fullName evidence="2">Uncharacterized protein</fullName>
    </submittedName>
</protein>
<organism evidence="2">
    <name type="scientific">Tanacetum cinerariifolium</name>
    <name type="common">Dalmatian daisy</name>
    <name type="synonym">Chrysanthemum cinerariifolium</name>
    <dbReference type="NCBI Taxonomy" id="118510"/>
    <lineage>
        <taxon>Eukaryota</taxon>
        <taxon>Viridiplantae</taxon>
        <taxon>Streptophyta</taxon>
        <taxon>Embryophyta</taxon>
        <taxon>Tracheophyta</taxon>
        <taxon>Spermatophyta</taxon>
        <taxon>Magnoliopsida</taxon>
        <taxon>eudicotyledons</taxon>
        <taxon>Gunneridae</taxon>
        <taxon>Pentapetalae</taxon>
        <taxon>asterids</taxon>
        <taxon>campanulids</taxon>
        <taxon>Asterales</taxon>
        <taxon>Asteraceae</taxon>
        <taxon>Asteroideae</taxon>
        <taxon>Anthemideae</taxon>
        <taxon>Anthemidinae</taxon>
        <taxon>Tanacetum</taxon>
    </lineage>
</organism>
<name>A0A699GU42_TANCI</name>
<reference evidence="2" key="1">
    <citation type="journal article" date="2019" name="Sci. Rep.">
        <title>Draft genome of Tanacetum cinerariifolium, the natural source of mosquito coil.</title>
        <authorList>
            <person name="Yamashiro T."/>
            <person name="Shiraishi A."/>
            <person name="Satake H."/>
            <person name="Nakayama K."/>
        </authorList>
    </citation>
    <scope>NUCLEOTIDE SEQUENCE</scope>
</reference>
<dbReference type="EMBL" id="BKCJ010050262">
    <property type="protein sequence ID" value="GEW23577.1"/>
    <property type="molecule type" value="Genomic_DNA"/>
</dbReference>
<sequence>MFKESDFVPMDSKVVKDSGKKDERSSKQAGSRKKRAGLKLKPKLPKKVKVMKEQESAVDEQEKEEFKLCLKIVQDKVWRNQQEWSVISWNLYEYCGVHTLLLDDTLVSINMLVEKKYPLTKEILARMLNLRLEANLESTMAFELIRFIKAQLEE</sequence>
<accession>A0A699GU42</accession>
<proteinExistence type="predicted"/>
<feature type="region of interest" description="Disordered" evidence="1">
    <location>
        <begin position="1"/>
        <end position="40"/>
    </location>
</feature>
<dbReference type="AlphaFoldDB" id="A0A699GU42"/>
<gene>
    <name evidence="2" type="ORF">Tci_195553</name>
</gene>